<evidence type="ECO:0000256" key="1">
    <source>
        <dbReference type="ARBA" id="ARBA00004141"/>
    </source>
</evidence>
<dbReference type="PANTHER" id="PTHR21236:SF1">
    <property type="entry name" value="PROTEIN YIPF6"/>
    <property type="match status" value="1"/>
</dbReference>
<dbReference type="OMA" id="VMAMFGW"/>
<dbReference type="OrthoDB" id="411251at2759"/>
<feature type="transmembrane region" description="Helical" evidence="6">
    <location>
        <begin position="131"/>
        <end position="153"/>
    </location>
</feature>
<gene>
    <name evidence="8" type="ORF">RF11_10430</name>
</gene>
<feature type="transmembrane region" description="Helical" evidence="6">
    <location>
        <begin position="106"/>
        <end position="124"/>
    </location>
</feature>
<dbReference type="GO" id="GO:0000139">
    <property type="term" value="C:Golgi membrane"/>
    <property type="evidence" value="ECO:0007669"/>
    <property type="project" value="UniProtKB-SubCell"/>
</dbReference>
<keyword evidence="4 6" id="KW-1133">Transmembrane helix</keyword>
<feature type="transmembrane region" description="Helical" evidence="6">
    <location>
        <begin position="75"/>
        <end position="94"/>
    </location>
</feature>
<dbReference type="Proteomes" id="UP000031668">
    <property type="component" value="Unassembled WGS sequence"/>
</dbReference>
<feature type="domain" description="Yip1" evidence="7">
    <location>
        <begin position="67"/>
        <end position="208"/>
    </location>
</feature>
<comment type="caution">
    <text evidence="8">The sequence shown here is derived from an EMBL/GenBank/DDBJ whole genome shotgun (WGS) entry which is preliminary data.</text>
</comment>
<keyword evidence="9" id="KW-1185">Reference proteome</keyword>
<protein>
    <recommendedName>
        <fullName evidence="6">Protein YIPF</fullName>
    </recommendedName>
</protein>
<name>A0A0C2NMA7_THEKT</name>
<evidence type="ECO:0000256" key="2">
    <source>
        <dbReference type="ARBA" id="ARBA00010596"/>
    </source>
</evidence>
<sequence>MDSEETLLGFTDLKDSSIPIDDPVHLQTGDQPEIPSTLDEPVYTTILRDLNAILSKVISVVLFRQNSRAMAEWDLWGPMIIYILFSFLVTPYGVRTDDFSASFTRYLTYLWLSSLFITVHSNILSRKISIFHFLCLIGYCTIPISAAALLSAILDLMSSNVFATVIKIALVIGGMGWSISASYLYLRTLHPLEKTVMIGYPIFLFFLTSGWFILYMGI</sequence>
<dbReference type="GO" id="GO:0006888">
    <property type="term" value="P:endoplasmic reticulum to Golgi vesicle-mediated transport"/>
    <property type="evidence" value="ECO:0007669"/>
    <property type="project" value="InterPro"/>
</dbReference>
<dbReference type="AlphaFoldDB" id="A0A0C2NMA7"/>
<keyword evidence="5 6" id="KW-0472">Membrane</keyword>
<organism evidence="8 9">
    <name type="scientific">Thelohanellus kitauei</name>
    <name type="common">Myxosporean</name>
    <dbReference type="NCBI Taxonomy" id="669202"/>
    <lineage>
        <taxon>Eukaryota</taxon>
        <taxon>Metazoa</taxon>
        <taxon>Cnidaria</taxon>
        <taxon>Myxozoa</taxon>
        <taxon>Myxosporea</taxon>
        <taxon>Bivalvulida</taxon>
        <taxon>Platysporina</taxon>
        <taxon>Myxobolidae</taxon>
        <taxon>Thelohanellus</taxon>
    </lineage>
</organism>
<dbReference type="Pfam" id="PF04893">
    <property type="entry name" value="Yip1"/>
    <property type="match status" value="1"/>
</dbReference>
<dbReference type="PANTHER" id="PTHR21236">
    <property type="entry name" value="GOLGI MEMBRANE PROTEIN YIP1"/>
    <property type="match status" value="1"/>
</dbReference>
<keyword evidence="3 6" id="KW-0812">Transmembrane</keyword>
<evidence type="ECO:0000256" key="5">
    <source>
        <dbReference type="ARBA" id="ARBA00023136"/>
    </source>
</evidence>
<proteinExistence type="inferred from homology"/>
<dbReference type="GO" id="GO:0005802">
    <property type="term" value="C:trans-Golgi network"/>
    <property type="evidence" value="ECO:0007669"/>
    <property type="project" value="TreeGrafter"/>
</dbReference>
<accession>A0A0C2NMA7</accession>
<feature type="transmembrane region" description="Helical" evidence="6">
    <location>
        <begin position="165"/>
        <end position="186"/>
    </location>
</feature>
<dbReference type="EMBL" id="JWZT01000019">
    <property type="protein sequence ID" value="KII75137.1"/>
    <property type="molecule type" value="Genomic_DNA"/>
</dbReference>
<dbReference type="InterPro" id="IPR045231">
    <property type="entry name" value="Yip1/4-like"/>
</dbReference>
<evidence type="ECO:0000256" key="6">
    <source>
        <dbReference type="RuleBase" id="RU361264"/>
    </source>
</evidence>
<comment type="similarity">
    <text evidence="2 6">Belongs to the YIP1 family.</text>
</comment>
<evidence type="ECO:0000256" key="3">
    <source>
        <dbReference type="ARBA" id="ARBA00022692"/>
    </source>
</evidence>
<dbReference type="InterPro" id="IPR006977">
    <property type="entry name" value="Yip1_dom"/>
</dbReference>
<evidence type="ECO:0000313" key="8">
    <source>
        <dbReference type="EMBL" id="KII75137.1"/>
    </source>
</evidence>
<feature type="transmembrane region" description="Helical" evidence="6">
    <location>
        <begin position="198"/>
        <end position="217"/>
    </location>
</feature>
<reference evidence="8 9" key="1">
    <citation type="journal article" date="2014" name="Genome Biol. Evol.">
        <title>The genome of the myxosporean Thelohanellus kitauei shows adaptations to nutrient acquisition within its fish host.</title>
        <authorList>
            <person name="Yang Y."/>
            <person name="Xiong J."/>
            <person name="Zhou Z."/>
            <person name="Huo F."/>
            <person name="Miao W."/>
            <person name="Ran C."/>
            <person name="Liu Y."/>
            <person name="Zhang J."/>
            <person name="Feng J."/>
            <person name="Wang M."/>
            <person name="Wang M."/>
            <person name="Wang L."/>
            <person name="Yao B."/>
        </authorList>
    </citation>
    <scope>NUCLEOTIDE SEQUENCE [LARGE SCALE GENOMIC DNA]</scope>
    <source>
        <strain evidence="8">Wuqing</strain>
    </source>
</reference>
<evidence type="ECO:0000256" key="4">
    <source>
        <dbReference type="ARBA" id="ARBA00022989"/>
    </source>
</evidence>
<evidence type="ECO:0000313" key="9">
    <source>
        <dbReference type="Proteomes" id="UP000031668"/>
    </source>
</evidence>
<evidence type="ECO:0000259" key="7">
    <source>
        <dbReference type="Pfam" id="PF04893"/>
    </source>
</evidence>
<comment type="subcellular location">
    <subcellularLocation>
        <location evidence="6">Golgi apparatus membrane</location>
        <topology evidence="6">Multi-pass membrane protein</topology>
    </subcellularLocation>
    <subcellularLocation>
        <location evidence="1">Membrane</location>
        <topology evidence="1">Multi-pass membrane protein</topology>
    </subcellularLocation>
</comment>